<dbReference type="EMBL" id="VSSQ01009649">
    <property type="protein sequence ID" value="MPM42227.1"/>
    <property type="molecule type" value="Genomic_DNA"/>
</dbReference>
<comment type="caution">
    <text evidence="1">The sequence shown here is derived from an EMBL/GenBank/DDBJ whole genome shotgun (WGS) entry which is preliminary data.</text>
</comment>
<accession>A0A644ZNC0</accession>
<proteinExistence type="predicted"/>
<protein>
    <submittedName>
        <fullName evidence="1">Uncharacterized protein</fullName>
    </submittedName>
</protein>
<organism evidence="1">
    <name type="scientific">bioreactor metagenome</name>
    <dbReference type="NCBI Taxonomy" id="1076179"/>
    <lineage>
        <taxon>unclassified sequences</taxon>
        <taxon>metagenomes</taxon>
        <taxon>ecological metagenomes</taxon>
    </lineage>
</organism>
<reference evidence="1" key="1">
    <citation type="submission" date="2019-08" db="EMBL/GenBank/DDBJ databases">
        <authorList>
            <person name="Kucharzyk K."/>
            <person name="Murdoch R.W."/>
            <person name="Higgins S."/>
            <person name="Loffler F."/>
        </authorList>
    </citation>
    <scope>NUCLEOTIDE SEQUENCE</scope>
</reference>
<dbReference type="AlphaFoldDB" id="A0A644ZNC0"/>
<gene>
    <name evidence="1" type="ORF">SDC9_88890</name>
</gene>
<sequence length="217" mass="22372">MHESTAFLLLEVRGGSAAHVVAAVEVHLDHGVPLVQAHLVKEAIAQNARVVDHAVDAAKAVERALHDAPGARSIGHAVGVGHGLAACGLDLFDHLVGGAGIGALAVGGGADVVDHHLGAFGGHRQCHVAPDAAAGARDHDHFSVHHLLCHCLVFLRCVCVRVQRASMRPKPAGGHSRIKRPGFVLLKPPRSALGKGEGFVGNNPALIAGGACRGRER</sequence>
<name>A0A644ZNC0_9ZZZZ</name>
<evidence type="ECO:0000313" key="1">
    <source>
        <dbReference type="EMBL" id="MPM42227.1"/>
    </source>
</evidence>